<protein>
    <recommendedName>
        <fullName evidence="4">Outer membrane protein beta-barrel domain-containing protein</fullName>
    </recommendedName>
</protein>
<dbReference type="OrthoDB" id="654178at2"/>
<sequence>MKTRHRFCLLIVLLINHISTFAQRSAYWHEKPGTWLLNVGTGATRYAGDLAEAGNLAHLQLGAALGVAGTYRATQRLSWRAEAQLYYVYGWQKYTRNYYNNLSFNSLNPDVWAGIQFDFWPVNDPHRATIPYAMAGVGLTHITPKARYEGQNYSLPQFETEGVAYNRLPLIIRYGVGLPMLSTERLRFHLEGTYTHVLSDYFDDVSSIYIDRSNMTPLGAALTDRRAELGTTLNRPGEQRGNTGKNDGYFVLSGRLVVVIITPQQRNYRRMFGR</sequence>
<keyword evidence="1" id="KW-0732">Signal</keyword>
<dbReference type="AlphaFoldDB" id="A0A1P9X3I5"/>
<dbReference type="STRING" id="1178516.AWR27_24450"/>
<keyword evidence="3" id="KW-1185">Reference proteome</keyword>
<feature type="chain" id="PRO_5012026616" description="Outer membrane protein beta-barrel domain-containing protein" evidence="1">
    <location>
        <begin position="25"/>
        <end position="274"/>
    </location>
</feature>
<evidence type="ECO:0000313" key="3">
    <source>
        <dbReference type="Proteomes" id="UP000187941"/>
    </source>
</evidence>
<evidence type="ECO:0008006" key="4">
    <source>
        <dbReference type="Google" id="ProtNLM"/>
    </source>
</evidence>
<dbReference type="KEGG" id="smon:AWR27_24450"/>
<evidence type="ECO:0000313" key="2">
    <source>
        <dbReference type="EMBL" id="AQG82167.1"/>
    </source>
</evidence>
<dbReference type="InterPro" id="IPR011250">
    <property type="entry name" value="OMP/PagP_B-barrel"/>
</dbReference>
<dbReference type="EMBL" id="CP014263">
    <property type="protein sequence ID" value="AQG82167.1"/>
    <property type="molecule type" value="Genomic_DNA"/>
</dbReference>
<feature type="signal peptide" evidence="1">
    <location>
        <begin position="1"/>
        <end position="24"/>
    </location>
</feature>
<organism evidence="2 3">
    <name type="scientific">Spirosoma montaniterrae</name>
    <dbReference type="NCBI Taxonomy" id="1178516"/>
    <lineage>
        <taxon>Bacteria</taxon>
        <taxon>Pseudomonadati</taxon>
        <taxon>Bacteroidota</taxon>
        <taxon>Cytophagia</taxon>
        <taxon>Cytophagales</taxon>
        <taxon>Cytophagaceae</taxon>
        <taxon>Spirosoma</taxon>
    </lineage>
</organism>
<gene>
    <name evidence="2" type="ORF">AWR27_24450</name>
</gene>
<name>A0A1P9X3I5_9BACT</name>
<accession>A0A1P9X3I5</accession>
<reference evidence="2 3" key="1">
    <citation type="submission" date="2016-01" db="EMBL/GenBank/DDBJ databases">
        <authorList>
            <person name="Oliw E.H."/>
        </authorList>
    </citation>
    <scope>NUCLEOTIDE SEQUENCE [LARGE SCALE GENOMIC DNA]</scope>
    <source>
        <strain evidence="2 3">DY10</strain>
    </source>
</reference>
<evidence type="ECO:0000256" key="1">
    <source>
        <dbReference type="SAM" id="SignalP"/>
    </source>
</evidence>
<dbReference type="Proteomes" id="UP000187941">
    <property type="component" value="Chromosome"/>
</dbReference>
<dbReference type="SUPFAM" id="SSF56925">
    <property type="entry name" value="OMPA-like"/>
    <property type="match status" value="1"/>
</dbReference>
<proteinExistence type="predicted"/>
<dbReference type="RefSeq" id="WP_077133643.1">
    <property type="nucleotide sequence ID" value="NZ_CP014263.1"/>
</dbReference>